<feature type="transmembrane region" description="Helical" evidence="5">
    <location>
        <begin position="227"/>
        <end position="249"/>
    </location>
</feature>
<name>A0A0A9YQU7_LYGHE</name>
<comment type="subcellular location">
    <subcellularLocation>
        <location evidence="1">Membrane</location>
        <topology evidence="1">Multi-pass membrane protein</topology>
    </subcellularLocation>
</comment>
<feature type="transmembrane region" description="Helical" evidence="5">
    <location>
        <begin position="448"/>
        <end position="470"/>
    </location>
</feature>
<evidence type="ECO:0000256" key="3">
    <source>
        <dbReference type="ARBA" id="ARBA00022989"/>
    </source>
</evidence>
<dbReference type="EMBL" id="GBHO01009608">
    <property type="protein sequence ID" value="JAG33996.1"/>
    <property type="molecule type" value="Transcribed_RNA"/>
</dbReference>
<evidence type="ECO:0000256" key="4">
    <source>
        <dbReference type="ARBA" id="ARBA00023136"/>
    </source>
</evidence>
<dbReference type="PANTHER" id="PTHR22950">
    <property type="entry name" value="AMINO ACID TRANSPORTER"/>
    <property type="match status" value="1"/>
</dbReference>
<reference evidence="7" key="2">
    <citation type="submission" date="2014-07" db="EMBL/GenBank/DDBJ databases">
        <authorList>
            <person name="Hull J."/>
        </authorList>
    </citation>
    <scope>NUCLEOTIDE SEQUENCE</scope>
</reference>
<protein>
    <submittedName>
        <fullName evidence="7">Proton-coupled amino acid transporter 4</fullName>
    </submittedName>
</protein>
<keyword evidence="4 5" id="KW-0472">Membrane</keyword>
<feature type="transmembrane region" description="Helical" evidence="5">
    <location>
        <begin position="299"/>
        <end position="329"/>
    </location>
</feature>
<evidence type="ECO:0000256" key="1">
    <source>
        <dbReference type="ARBA" id="ARBA00004141"/>
    </source>
</evidence>
<organism evidence="7">
    <name type="scientific">Lygus hesperus</name>
    <name type="common">Western plant bug</name>
    <dbReference type="NCBI Taxonomy" id="30085"/>
    <lineage>
        <taxon>Eukaryota</taxon>
        <taxon>Metazoa</taxon>
        <taxon>Ecdysozoa</taxon>
        <taxon>Arthropoda</taxon>
        <taxon>Hexapoda</taxon>
        <taxon>Insecta</taxon>
        <taxon>Pterygota</taxon>
        <taxon>Neoptera</taxon>
        <taxon>Paraneoptera</taxon>
        <taxon>Hemiptera</taxon>
        <taxon>Heteroptera</taxon>
        <taxon>Panheteroptera</taxon>
        <taxon>Cimicomorpha</taxon>
        <taxon>Miridae</taxon>
        <taxon>Mirini</taxon>
        <taxon>Lygus</taxon>
    </lineage>
</organism>
<accession>A0A0A9YQU7</accession>
<dbReference type="AlphaFoldDB" id="A0A0A9YQU7"/>
<feature type="domain" description="Amino acid transporter transmembrane" evidence="6">
    <location>
        <begin position="70"/>
        <end position="471"/>
    </location>
</feature>
<feature type="transmembrane region" description="Helical" evidence="5">
    <location>
        <begin position="205"/>
        <end position="222"/>
    </location>
</feature>
<dbReference type="GO" id="GO:0015179">
    <property type="term" value="F:L-amino acid transmembrane transporter activity"/>
    <property type="evidence" value="ECO:0007669"/>
    <property type="project" value="TreeGrafter"/>
</dbReference>
<feature type="transmembrane region" description="Helical" evidence="5">
    <location>
        <begin position="349"/>
        <end position="370"/>
    </location>
</feature>
<sequence length="486" mass="54623">MVFVDVEKNAEAAQRPLNLVLAQHTNAHEARKISDGTKEMLYIFGSSTLLSKEEEYQKGTYEDSREVKHPTTYLETVNHLIKACLGTGILAMPSAFNHSGWLIGIIGTIMTGIVCTYLVHMLLETEAELCRRKKVRNMTYHTTAQAAFEEGPEMLRWLAPYMPFVTKFLFLFGIVGGCCIYIVFISSNLKAVADHFLDPAYHFHVRWYMFAHLPPLVILSWIRNLKFLAPLSSIGTVLTLIGFGIVFFYMVQDLPPISTREATGSLSGLTFFFVTVMFSLEAMPVIMPLKNEMKNPKRFATACGVLNVAMVPNLMMFLSVGLVGFLKFGPDVKASITLNMPEGEILAEMSRVLIASAIFITLPLAGYMGFDIAWNGFLAQRIEKNKLFKEYCLRTGLVVIEVFMAITVPHLDLVISLVGAMTLTTLGMAFPAILHLITFWNDRSGLRFFFWSFYHFFFIILGVFGLVVGASTSLKEVVHRIFEEND</sequence>
<feature type="transmembrane region" description="Helical" evidence="5">
    <location>
        <begin position="414"/>
        <end position="436"/>
    </location>
</feature>
<evidence type="ECO:0000313" key="7">
    <source>
        <dbReference type="EMBL" id="JAG33996.1"/>
    </source>
</evidence>
<dbReference type="InterPro" id="IPR013057">
    <property type="entry name" value="AA_transpt_TM"/>
</dbReference>
<feature type="transmembrane region" description="Helical" evidence="5">
    <location>
        <begin position="101"/>
        <end position="123"/>
    </location>
</feature>
<reference evidence="7" key="1">
    <citation type="journal article" date="2014" name="PLoS ONE">
        <title>Transcriptome-Based Identification of ABC Transporters in the Western Tarnished Plant Bug Lygus hesperus.</title>
        <authorList>
            <person name="Hull J.J."/>
            <person name="Chaney K."/>
            <person name="Geib S.M."/>
            <person name="Fabrick J.A."/>
            <person name="Brent C.S."/>
            <person name="Walsh D."/>
            <person name="Lavine L.C."/>
        </authorList>
    </citation>
    <scope>NUCLEOTIDE SEQUENCE</scope>
</reference>
<feature type="transmembrane region" description="Helical" evidence="5">
    <location>
        <begin position="269"/>
        <end position="287"/>
    </location>
</feature>
<feature type="transmembrane region" description="Helical" evidence="5">
    <location>
        <begin position="391"/>
        <end position="408"/>
    </location>
</feature>
<dbReference type="PANTHER" id="PTHR22950:SF680">
    <property type="entry name" value="PROTON-COUPLED AMINO ACID TRANSPORTER 4-LIKE PROTEIN"/>
    <property type="match status" value="1"/>
</dbReference>
<evidence type="ECO:0000256" key="5">
    <source>
        <dbReference type="SAM" id="Phobius"/>
    </source>
</evidence>
<evidence type="ECO:0000259" key="6">
    <source>
        <dbReference type="Pfam" id="PF01490"/>
    </source>
</evidence>
<keyword evidence="2 5" id="KW-0812">Transmembrane</keyword>
<keyword evidence="3 5" id="KW-1133">Transmembrane helix</keyword>
<dbReference type="GO" id="GO:0005774">
    <property type="term" value="C:vacuolar membrane"/>
    <property type="evidence" value="ECO:0007669"/>
    <property type="project" value="TreeGrafter"/>
</dbReference>
<feature type="transmembrane region" description="Helical" evidence="5">
    <location>
        <begin position="164"/>
        <end position="185"/>
    </location>
</feature>
<evidence type="ECO:0000256" key="2">
    <source>
        <dbReference type="ARBA" id="ARBA00022692"/>
    </source>
</evidence>
<proteinExistence type="predicted"/>
<gene>
    <name evidence="7" type="primary">slc36a4_8</name>
    <name evidence="7" type="ORF">CM83_15099</name>
</gene>
<dbReference type="Pfam" id="PF01490">
    <property type="entry name" value="Aa_trans"/>
    <property type="match status" value="1"/>
</dbReference>